<gene>
    <name evidence="2" type="ORF">AW08_01961</name>
</gene>
<evidence type="ECO:0000256" key="1">
    <source>
        <dbReference type="SAM" id="MobiDB-lite"/>
    </source>
</evidence>
<organism evidence="2 3">
    <name type="scientific">Candidatus Accumulibacter adjunctus</name>
    <dbReference type="NCBI Taxonomy" id="1454001"/>
    <lineage>
        <taxon>Bacteria</taxon>
        <taxon>Pseudomonadati</taxon>
        <taxon>Pseudomonadota</taxon>
        <taxon>Betaproteobacteria</taxon>
        <taxon>Candidatus Accumulibacter</taxon>
    </lineage>
</organism>
<accession>A0A011NSA3</accession>
<feature type="region of interest" description="Disordered" evidence="1">
    <location>
        <begin position="94"/>
        <end position="132"/>
    </location>
</feature>
<evidence type="ECO:0000313" key="2">
    <source>
        <dbReference type="EMBL" id="EXI67405.1"/>
    </source>
</evidence>
<sequence>MSILDQAKEAAAAALEKTIEVAGSAAEAVGEAGAKAKELAEEAGAAVAEGVSATAGKAIELATEAVDSGKELGATLLDEASGLLERSRAALAQAGESLVGGSSESDTSGPEGSSGRAGGSAGGAAEDTANKG</sequence>
<keyword evidence="3" id="KW-1185">Reference proteome</keyword>
<reference evidence="2" key="1">
    <citation type="submission" date="2014-02" db="EMBL/GenBank/DDBJ databases">
        <title>Expanding our view of genomic diversity in Candidatus Accumulibacter clades.</title>
        <authorList>
            <person name="Skennerton C.T."/>
            <person name="Barr J.J."/>
            <person name="Slater F.R."/>
            <person name="Bond P.L."/>
            <person name="Tyson G.W."/>
        </authorList>
    </citation>
    <scope>NUCLEOTIDE SEQUENCE [LARGE SCALE GENOMIC DNA]</scope>
</reference>
<dbReference type="PATRIC" id="fig|1454001.3.peg.2001"/>
<dbReference type="AlphaFoldDB" id="A0A011NSA3"/>
<protein>
    <submittedName>
        <fullName evidence="2">Uncharacterized protein</fullName>
    </submittedName>
</protein>
<comment type="caution">
    <text evidence="2">The sequence shown here is derived from an EMBL/GenBank/DDBJ whole genome shotgun (WGS) entry which is preliminary data.</text>
</comment>
<dbReference type="EMBL" id="JFAX01000010">
    <property type="protein sequence ID" value="EXI67405.1"/>
    <property type="molecule type" value="Genomic_DNA"/>
</dbReference>
<name>A0A011NSA3_9PROT</name>
<evidence type="ECO:0000313" key="3">
    <source>
        <dbReference type="Proteomes" id="UP000020218"/>
    </source>
</evidence>
<dbReference type="Proteomes" id="UP000020218">
    <property type="component" value="Unassembled WGS sequence"/>
</dbReference>
<proteinExistence type="predicted"/>